<dbReference type="STRING" id="623744.A0A553NL32"/>
<keyword evidence="3" id="KW-1185">Reference proteome</keyword>
<proteinExistence type="predicted"/>
<protein>
    <submittedName>
        <fullName evidence="2">Uncharacterized protein</fullName>
    </submittedName>
</protein>
<name>A0A553NL32_9TELE</name>
<dbReference type="AlphaFoldDB" id="A0A553NL32"/>
<organism evidence="2 3">
    <name type="scientific">Danionella cerebrum</name>
    <dbReference type="NCBI Taxonomy" id="2873325"/>
    <lineage>
        <taxon>Eukaryota</taxon>
        <taxon>Metazoa</taxon>
        <taxon>Chordata</taxon>
        <taxon>Craniata</taxon>
        <taxon>Vertebrata</taxon>
        <taxon>Euteleostomi</taxon>
        <taxon>Actinopterygii</taxon>
        <taxon>Neopterygii</taxon>
        <taxon>Teleostei</taxon>
        <taxon>Ostariophysi</taxon>
        <taxon>Cypriniformes</taxon>
        <taxon>Danionidae</taxon>
        <taxon>Danioninae</taxon>
        <taxon>Danionella</taxon>
    </lineage>
</organism>
<dbReference type="EMBL" id="SRMA01026861">
    <property type="protein sequence ID" value="TRY66153.1"/>
    <property type="molecule type" value="Genomic_DNA"/>
</dbReference>
<dbReference type="InterPro" id="IPR024066">
    <property type="entry name" value="RGS_subdom1/3"/>
</dbReference>
<sequence length="334" mass="38509">MSVFRKTEKNQIYNENFVFKGLKSDLVVATCWTSPSIKYLILVVSPPTIATTYTVTGDFLQDSEYPLHLHKSCYLRMWVSRLELRDPQSSIHQTGFWESAMSRKAEESEERKNESQTGIYQIGSYQTQGQQGWQQQHINGLMGTAMWELLREPPAHPGKELQIRIKLCSRMCFRISSALRRIQWANLMIFHHTAAPVIKPVRVCGKHNCKCDIGKTANKKKKSKNLAKDMKNRVYGRRPMTAMSNPASKLEKVLKPDKPAPEEVLSWAESLLVLLSHKYNLVIFRCFLQKELHLTGDKEDATGFERVGERERVRKAERKSKRKVLTDDSSINRP</sequence>
<gene>
    <name evidence="2" type="ORF">DNTS_010870</name>
</gene>
<reference evidence="2 3" key="1">
    <citation type="journal article" date="2019" name="Sci. Data">
        <title>Hybrid genome assembly and annotation of Danionella translucida.</title>
        <authorList>
            <person name="Kadobianskyi M."/>
            <person name="Schulze L."/>
            <person name="Schuelke M."/>
            <person name="Judkewitz B."/>
        </authorList>
    </citation>
    <scope>NUCLEOTIDE SEQUENCE [LARGE SCALE GENOMIC DNA]</scope>
    <source>
        <strain evidence="2 3">Bolton</strain>
    </source>
</reference>
<evidence type="ECO:0000256" key="1">
    <source>
        <dbReference type="SAM" id="MobiDB-lite"/>
    </source>
</evidence>
<comment type="caution">
    <text evidence="2">The sequence shown here is derived from an EMBL/GenBank/DDBJ whole genome shotgun (WGS) entry which is preliminary data.</text>
</comment>
<evidence type="ECO:0000313" key="2">
    <source>
        <dbReference type="EMBL" id="TRY66153.1"/>
    </source>
</evidence>
<feature type="region of interest" description="Disordered" evidence="1">
    <location>
        <begin position="309"/>
        <end position="334"/>
    </location>
</feature>
<evidence type="ECO:0000313" key="3">
    <source>
        <dbReference type="Proteomes" id="UP000316079"/>
    </source>
</evidence>
<dbReference type="Gene3D" id="1.10.196.10">
    <property type="match status" value="1"/>
</dbReference>
<dbReference type="Proteomes" id="UP000316079">
    <property type="component" value="Unassembled WGS sequence"/>
</dbReference>
<accession>A0A553NL32</accession>